<dbReference type="RefSeq" id="WP_066977275.1">
    <property type="nucleotide sequence ID" value="NZ_LUUI01000028.1"/>
</dbReference>
<evidence type="ECO:0000256" key="1">
    <source>
        <dbReference type="ARBA" id="ARBA00022723"/>
    </source>
</evidence>
<dbReference type="GO" id="GO:0016491">
    <property type="term" value="F:oxidoreductase activity"/>
    <property type="evidence" value="ECO:0007669"/>
    <property type="project" value="InterPro"/>
</dbReference>
<sequence>MQNKSIFDGTARHDFIRVHANELLELLVYFPPGYSGNYVYHCHLVEHEDMGMMSHFSVS</sequence>
<protein>
    <recommendedName>
        <fullName evidence="2">Plastocyanin-like domain-containing protein</fullName>
    </recommendedName>
</protein>
<reference evidence="3 4" key="1">
    <citation type="submission" date="2016-03" db="EMBL/GenBank/DDBJ databases">
        <authorList>
            <person name="Ploux O."/>
        </authorList>
    </citation>
    <scope>NUCLEOTIDE SEQUENCE [LARGE SCALE GENOMIC DNA]</scope>
    <source>
        <strain evidence="3 4">R-45370</strain>
    </source>
</reference>
<evidence type="ECO:0000259" key="2">
    <source>
        <dbReference type="Pfam" id="PF07731"/>
    </source>
</evidence>
<comment type="caution">
    <text evidence="3">The sequence shown here is derived from an EMBL/GenBank/DDBJ whole genome shotgun (WGS) entry which is preliminary data.</text>
</comment>
<evidence type="ECO:0000313" key="3">
    <source>
        <dbReference type="EMBL" id="OAI20833.1"/>
    </source>
</evidence>
<dbReference type="InterPro" id="IPR008972">
    <property type="entry name" value="Cupredoxin"/>
</dbReference>
<dbReference type="InterPro" id="IPR002355">
    <property type="entry name" value="Cu_oxidase_Cu_BS"/>
</dbReference>
<name>A0A177NU87_9GAMM</name>
<dbReference type="Proteomes" id="UP000078476">
    <property type="component" value="Unassembled WGS sequence"/>
</dbReference>
<dbReference type="GO" id="GO:0005507">
    <property type="term" value="F:copper ion binding"/>
    <property type="evidence" value="ECO:0007669"/>
    <property type="project" value="InterPro"/>
</dbReference>
<dbReference type="Pfam" id="PF07731">
    <property type="entry name" value="Cu-oxidase_2"/>
    <property type="match status" value="1"/>
</dbReference>
<gene>
    <name evidence="3" type="ORF">A1359_20310</name>
</gene>
<accession>A0A177NU87</accession>
<dbReference type="InterPro" id="IPR033138">
    <property type="entry name" value="Cu_oxidase_CS"/>
</dbReference>
<dbReference type="EMBL" id="LUUI01000028">
    <property type="protein sequence ID" value="OAI20833.1"/>
    <property type="molecule type" value="Genomic_DNA"/>
</dbReference>
<organism evidence="3 4">
    <name type="scientific">Methylomonas lenta</name>
    <dbReference type="NCBI Taxonomy" id="980561"/>
    <lineage>
        <taxon>Bacteria</taxon>
        <taxon>Pseudomonadati</taxon>
        <taxon>Pseudomonadota</taxon>
        <taxon>Gammaproteobacteria</taxon>
        <taxon>Methylococcales</taxon>
        <taxon>Methylococcaceae</taxon>
        <taxon>Methylomonas</taxon>
    </lineage>
</organism>
<proteinExistence type="predicted"/>
<dbReference type="InterPro" id="IPR011706">
    <property type="entry name" value="Cu-oxidase_C"/>
</dbReference>
<evidence type="ECO:0000313" key="4">
    <source>
        <dbReference type="Proteomes" id="UP000078476"/>
    </source>
</evidence>
<dbReference type="Gene3D" id="2.60.40.420">
    <property type="entry name" value="Cupredoxins - blue copper proteins"/>
    <property type="match status" value="1"/>
</dbReference>
<dbReference type="PROSITE" id="PS00080">
    <property type="entry name" value="MULTICOPPER_OXIDASE2"/>
    <property type="match status" value="1"/>
</dbReference>
<feature type="domain" description="Plastocyanin-like" evidence="2">
    <location>
        <begin position="11"/>
        <end position="58"/>
    </location>
</feature>
<dbReference type="AlphaFoldDB" id="A0A177NU87"/>
<keyword evidence="1" id="KW-0479">Metal-binding</keyword>
<dbReference type="SUPFAM" id="SSF49503">
    <property type="entry name" value="Cupredoxins"/>
    <property type="match status" value="1"/>
</dbReference>
<dbReference type="PROSITE" id="PS00079">
    <property type="entry name" value="MULTICOPPER_OXIDASE1"/>
    <property type="match status" value="1"/>
</dbReference>
<keyword evidence="4" id="KW-1185">Reference proteome</keyword>
<dbReference type="STRING" id="980561.A1359_20310"/>